<keyword evidence="1" id="KW-0472">Membrane</keyword>
<keyword evidence="1" id="KW-1133">Transmembrane helix</keyword>
<dbReference type="Gene3D" id="3.30.450.20">
    <property type="entry name" value="PAS domain"/>
    <property type="match status" value="2"/>
</dbReference>
<dbReference type="eggNOG" id="COG2203">
    <property type="taxonomic scope" value="Bacteria"/>
</dbReference>
<evidence type="ECO:0000313" key="6">
    <source>
        <dbReference type="EMBL" id="ABI56019.1"/>
    </source>
</evidence>
<dbReference type="InterPro" id="IPR000014">
    <property type="entry name" value="PAS"/>
</dbReference>
<dbReference type="InterPro" id="IPR000700">
    <property type="entry name" value="PAS-assoc_C"/>
</dbReference>
<evidence type="ECO:0000259" key="5">
    <source>
        <dbReference type="PROSITE" id="PS50887"/>
    </source>
</evidence>
<dbReference type="Gene3D" id="3.30.70.270">
    <property type="match status" value="1"/>
</dbReference>
<dbReference type="PROSITE" id="PS50113">
    <property type="entry name" value="PAC"/>
    <property type="match status" value="2"/>
</dbReference>
<feature type="transmembrane region" description="Helical" evidence="1">
    <location>
        <begin position="97"/>
        <end position="119"/>
    </location>
</feature>
<dbReference type="SUPFAM" id="SSF55785">
    <property type="entry name" value="PYP-like sensor domain (PAS domain)"/>
    <property type="match status" value="2"/>
</dbReference>
<dbReference type="EMBL" id="CP000453">
    <property type="protein sequence ID" value="ABI56019.1"/>
    <property type="molecule type" value="Genomic_DNA"/>
</dbReference>
<dbReference type="Pfam" id="PF13426">
    <property type="entry name" value="PAS_9"/>
    <property type="match status" value="1"/>
</dbReference>
<protein>
    <submittedName>
        <fullName evidence="6">Diguanylate cyclase/phosphodiesterase with PAS/PAC and GAF sensor(S)</fullName>
    </submittedName>
</protein>
<feature type="transmembrane region" description="Helical" evidence="1">
    <location>
        <begin position="12"/>
        <end position="31"/>
    </location>
</feature>
<feature type="domain" description="PAC" evidence="3">
    <location>
        <begin position="257"/>
        <end position="311"/>
    </location>
</feature>
<feature type="domain" description="PAC" evidence="3">
    <location>
        <begin position="563"/>
        <end position="615"/>
    </location>
</feature>
<evidence type="ECO:0000259" key="3">
    <source>
        <dbReference type="PROSITE" id="PS50113"/>
    </source>
</evidence>
<evidence type="ECO:0000259" key="4">
    <source>
        <dbReference type="PROSITE" id="PS50883"/>
    </source>
</evidence>
<dbReference type="SMART" id="SM00052">
    <property type="entry name" value="EAL"/>
    <property type="match status" value="1"/>
</dbReference>
<dbReference type="Gene3D" id="3.20.20.450">
    <property type="entry name" value="EAL domain"/>
    <property type="match status" value="1"/>
</dbReference>
<dbReference type="SUPFAM" id="SSF55073">
    <property type="entry name" value="Nucleotide cyclase"/>
    <property type="match status" value="1"/>
</dbReference>
<dbReference type="SUPFAM" id="SSF55781">
    <property type="entry name" value="GAF domain-like"/>
    <property type="match status" value="1"/>
</dbReference>
<dbReference type="PANTHER" id="PTHR44757:SF2">
    <property type="entry name" value="BIOFILM ARCHITECTURE MAINTENANCE PROTEIN MBAA"/>
    <property type="match status" value="1"/>
</dbReference>
<keyword evidence="7" id="KW-1185">Reference proteome</keyword>
<reference evidence="7" key="1">
    <citation type="submission" date="2006-08" db="EMBL/GenBank/DDBJ databases">
        <title>Complete sequence of Alkalilimnicola ehrilichei MLHE-1.</title>
        <authorList>
            <person name="Copeland A."/>
            <person name="Lucas S."/>
            <person name="Lapidus A."/>
            <person name="Barry K."/>
            <person name="Detter J.C."/>
            <person name="Glavina del Rio T."/>
            <person name="Hammon N."/>
            <person name="Israni S."/>
            <person name="Dalin E."/>
            <person name="Tice H."/>
            <person name="Pitluck S."/>
            <person name="Sims D."/>
            <person name="Brettin T."/>
            <person name="Bruce D."/>
            <person name="Han C."/>
            <person name="Tapia R."/>
            <person name="Gilna P."/>
            <person name="Schmutz J."/>
            <person name="Larimer F."/>
            <person name="Land M."/>
            <person name="Hauser L."/>
            <person name="Kyrpides N."/>
            <person name="Mikhailova N."/>
            <person name="Oremland R.S."/>
            <person name="Hoeft S.E."/>
            <person name="Switzer-Blum J."/>
            <person name="Kulp T."/>
            <person name="King G."/>
            <person name="Tabita R."/>
            <person name="Witte B."/>
            <person name="Santini J.M."/>
            <person name="Basu P."/>
            <person name="Hollibaugh J.T."/>
            <person name="Xie G."/>
            <person name="Stolz J.F."/>
            <person name="Richardson P."/>
        </authorList>
    </citation>
    <scope>NUCLEOTIDE SEQUENCE [LARGE SCALE GENOMIC DNA]</scope>
    <source>
        <strain evidence="7">ATCC BAA-1101 / DSM 17681 / MLHE-1</strain>
    </source>
</reference>
<dbReference type="SMART" id="SM00086">
    <property type="entry name" value="PAC"/>
    <property type="match status" value="2"/>
</dbReference>
<dbReference type="SUPFAM" id="SSF141868">
    <property type="entry name" value="EAL domain-like"/>
    <property type="match status" value="1"/>
</dbReference>
<dbReference type="InterPro" id="IPR052155">
    <property type="entry name" value="Biofilm_reg_signaling"/>
</dbReference>
<dbReference type="InterPro" id="IPR029787">
    <property type="entry name" value="Nucleotide_cyclase"/>
</dbReference>
<dbReference type="KEGG" id="aeh:Mlg_0665"/>
<dbReference type="SMART" id="SM00267">
    <property type="entry name" value="GGDEF"/>
    <property type="match status" value="1"/>
</dbReference>
<dbReference type="Pfam" id="PF13185">
    <property type="entry name" value="GAF_2"/>
    <property type="match status" value="1"/>
</dbReference>
<name>Q0AAW8_ALKEH</name>
<dbReference type="InterPro" id="IPR035919">
    <property type="entry name" value="EAL_sf"/>
</dbReference>
<dbReference type="PANTHER" id="PTHR44757">
    <property type="entry name" value="DIGUANYLATE CYCLASE DGCP"/>
    <property type="match status" value="1"/>
</dbReference>
<dbReference type="SMART" id="SM00065">
    <property type="entry name" value="GAF"/>
    <property type="match status" value="1"/>
</dbReference>
<gene>
    <name evidence="6" type="ordered locus">Mlg_0665</name>
</gene>
<dbReference type="Pfam" id="PF08448">
    <property type="entry name" value="PAS_4"/>
    <property type="match status" value="1"/>
</dbReference>
<dbReference type="InterPro" id="IPR043128">
    <property type="entry name" value="Rev_trsase/Diguanyl_cyclase"/>
</dbReference>
<dbReference type="PROSITE" id="PS50112">
    <property type="entry name" value="PAS"/>
    <property type="match status" value="2"/>
</dbReference>
<dbReference type="CDD" id="cd00130">
    <property type="entry name" value="PAS"/>
    <property type="match status" value="2"/>
</dbReference>
<dbReference type="CDD" id="cd01949">
    <property type="entry name" value="GGDEF"/>
    <property type="match status" value="1"/>
</dbReference>
<dbReference type="eggNOG" id="COG5001">
    <property type="taxonomic scope" value="Bacteria"/>
</dbReference>
<dbReference type="NCBIfam" id="TIGR00229">
    <property type="entry name" value="sensory_box"/>
    <property type="match status" value="2"/>
</dbReference>
<dbReference type="InterPro" id="IPR001633">
    <property type="entry name" value="EAL_dom"/>
</dbReference>
<evidence type="ECO:0000259" key="2">
    <source>
        <dbReference type="PROSITE" id="PS50112"/>
    </source>
</evidence>
<feature type="transmembrane region" description="Helical" evidence="1">
    <location>
        <begin position="52"/>
        <end position="71"/>
    </location>
</feature>
<dbReference type="InterPro" id="IPR035965">
    <property type="entry name" value="PAS-like_dom_sf"/>
</dbReference>
<feature type="domain" description="GGDEF" evidence="5">
    <location>
        <begin position="647"/>
        <end position="781"/>
    </location>
</feature>
<dbReference type="CDD" id="cd01948">
    <property type="entry name" value="EAL"/>
    <property type="match status" value="1"/>
</dbReference>
<keyword evidence="1" id="KW-0812">Transmembrane</keyword>
<dbReference type="PROSITE" id="PS50883">
    <property type="entry name" value="EAL"/>
    <property type="match status" value="1"/>
</dbReference>
<dbReference type="Gene3D" id="3.30.450.40">
    <property type="match status" value="1"/>
</dbReference>
<dbReference type="RefSeq" id="WP_011628414.1">
    <property type="nucleotide sequence ID" value="NC_008340.1"/>
</dbReference>
<dbReference type="PROSITE" id="PS50887">
    <property type="entry name" value="GGDEF"/>
    <property type="match status" value="1"/>
</dbReference>
<dbReference type="Pfam" id="PF00990">
    <property type="entry name" value="GGDEF"/>
    <property type="match status" value="1"/>
</dbReference>
<dbReference type="InterPro" id="IPR013656">
    <property type="entry name" value="PAS_4"/>
</dbReference>
<dbReference type="InterPro" id="IPR003018">
    <property type="entry name" value="GAF"/>
</dbReference>
<dbReference type="InterPro" id="IPR000160">
    <property type="entry name" value="GGDEF_dom"/>
</dbReference>
<dbReference type="OrthoDB" id="7053140at2"/>
<accession>Q0AAW8</accession>
<dbReference type="HOGENOM" id="CLU_000445_70_34_6"/>
<feature type="domain" description="PAS" evidence="2">
    <location>
        <begin position="185"/>
        <end position="231"/>
    </location>
</feature>
<dbReference type="InterPro" id="IPR001610">
    <property type="entry name" value="PAC"/>
</dbReference>
<proteinExistence type="predicted"/>
<evidence type="ECO:0000256" key="1">
    <source>
        <dbReference type="SAM" id="Phobius"/>
    </source>
</evidence>
<feature type="transmembrane region" description="Helical" evidence="1">
    <location>
        <begin position="140"/>
        <end position="160"/>
    </location>
</feature>
<evidence type="ECO:0000313" key="7">
    <source>
        <dbReference type="Proteomes" id="UP000001962"/>
    </source>
</evidence>
<feature type="domain" description="PAS" evidence="2">
    <location>
        <begin position="490"/>
        <end position="535"/>
    </location>
</feature>
<dbReference type="Pfam" id="PF00563">
    <property type="entry name" value="EAL"/>
    <property type="match status" value="1"/>
</dbReference>
<dbReference type="NCBIfam" id="TIGR00254">
    <property type="entry name" value="GGDEF"/>
    <property type="match status" value="1"/>
</dbReference>
<dbReference type="SMART" id="SM00091">
    <property type="entry name" value="PAS"/>
    <property type="match status" value="2"/>
</dbReference>
<sequence>MPALRKPGHGPALTICLAYAALGLLWIFGSDRLLLVLIEDTELVARLQTAKGWFYVLVTAGLLYLVIRFTINTTRLEEQARRPRAPDSDLLPVAGDYWVPVGILTGLAGGLAALGYLFYHQVSSTPTPPPEADIRHLARWSFTTGLLLVVAAGTGIILWWRGHVHGLEARRLRTELMAQADLAARERAYETLAENSPDIIVRLDRDLRHLYVNRALEAFTGIPREHYLGRTHEEVGFRGKLLATWERHLNQALESGEPGTMTFSHPDREGRVRHFEALIVPETDDTGNIAHVLCISHDVTGHVQAREEISRLRDLYAALSQANQVIIRIDDPKELFQRTCEVVVRYGRLDMAWIGLVDQASGRVTPVSRAGRDMGYLDEIRISTDPARPESRGPVGRAIRQRRASVFDRFLDHPDAGPWQAAAARRGFRSVAAFPLFQSDDCIGALAVYSSEERFFSADIIQLMAEMTGDLSFALDNIEREQARKAAEEQMRLAEEVFEHSTEAIIITDARQRIMRVNRAFTERTGYVPDEVLGRRPHMLRSPHHTQQFYRRILARLRRHGFWEGEIWNRRKGGENAPLWLTLSVVRDEAGRITHYIAVGLDLTETKDREAHIRYLAQHDPVTGLPNRGLLADRLGQALRRAQDQHYRLALLSLDLDRFKIINETLGHVAGDEVLQTVAQRLQDHVNGAGTVSRIGSDQFLILLPEIHKPTEAAQAAERLMACVAEPLDLSGQELTPSSVVGIALYPEDGDNLETLHSHADAAMSMAKQASGHEGYRFFSSDMTSRARERLSLESRLRRALDRGEFRLHYQPQVSLADGTLTGMEALLRWHAGDEGDISPARFIPIAEETGLIVPLGRWVLGEACRQNRAWRQAGLPALPVSVNLSVVQLRRSDVVADVRRALETSGLPGDGLHLEVTESLFLSEDDPAVVTGFQTLREMGISLAIDDFGTGYSNLGYLKRLPIAKLKIDQSFVRGIGDSGHDTAINQAIISIARSLGLGVIAEGVETAAELRVLQALGCDEIQGFYYSRPLDAERAGQLMAAPPPLHHGA</sequence>
<feature type="domain" description="EAL" evidence="4">
    <location>
        <begin position="790"/>
        <end position="1045"/>
    </location>
</feature>
<dbReference type="AlphaFoldDB" id="Q0AAW8"/>
<dbReference type="InterPro" id="IPR029016">
    <property type="entry name" value="GAF-like_dom_sf"/>
</dbReference>
<organism evidence="6 7">
    <name type="scientific">Alkalilimnicola ehrlichii (strain ATCC BAA-1101 / DSM 17681 / MLHE-1)</name>
    <dbReference type="NCBI Taxonomy" id="187272"/>
    <lineage>
        <taxon>Bacteria</taxon>
        <taxon>Pseudomonadati</taxon>
        <taxon>Pseudomonadota</taxon>
        <taxon>Gammaproteobacteria</taxon>
        <taxon>Chromatiales</taxon>
        <taxon>Ectothiorhodospiraceae</taxon>
        <taxon>Alkalilimnicola</taxon>
    </lineage>
</organism>
<dbReference type="Proteomes" id="UP000001962">
    <property type="component" value="Chromosome"/>
</dbReference>